<reference evidence="2" key="1">
    <citation type="submission" date="2020-10" db="EMBL/GenBank/DDBJ databases">
        <authorList>
            <person name="Gilroy R."/>
        </authorList>
    </citation>
    <scope>NUCLEOTIDE SEQUENCE</scope>
    <source>
        <strain evidence="2">ChiSjej1B19-7085</strain>
    </source>
</reference>
<feature type="transmembrane region" description="Helical" evidence="1">
    <location>
        <begin position="53"/>
        <end position="80"/>
    </location>
</feature>
<evidence type="ECO:0000313" key="2">
    <source>
        <dbReference type="EMBL" id="HIR58094.1"/>
    </source>
</evidence>
<feature type="transmembrane region" description="Helical" evidence="1">
    <location>
        <begin position="20"/>
        <end position="41"/>
    </location>
</feature>
<keyword evidence="1" id="KW-0472">Membrane</keyword>
<dbReference type="EMBL" id="DVHF01000133">
    <property type="protein sequence ID" value="HIR58094.1"/>
    <property type="molecule type" value="Genomic_DNA"/>
</dbReference>
<keyword evidence="1" id="KW-0812">Transmembrane</keyword>
<name>A0A9D1DS61_9FIRM</name>
<feature type="transmembrane region" description="Helical" evidence="1">
    <location>
        <begin position="100"/>
        <end position="133"/>
    </location>
</feature>
<comment type="caution">
    <text evidence="2">The sequence shown here is derived from an EMBL/GenBank/DDBJ whole genome shotgun (WGS) entry which is preliminary data.</text>
</comment>
<gene>
    <name evidence="2" type="ORF">IAA54_10530</name>
</gene>
<keyword evidence="1" id="KW-1133">Transmembrane helix</keyword>
<organism evidence="2 3">
    <name type="scientific">Candidatus Gallacutalibacter pullicola</name>
    <dbReference type="NCBI Taxonomy" id="2840830"/>
    <lineage>
        <taxon>Bacteria</taxon>
        <taxon>Bacillati</taxon>
        <taxon>Bacillota</taxon>
        <taxon>Clostridia</taxon>
        <taxon>Eubacteriales</taxon>
        <taxon>Candidatus Gallacutalibacter</taxon>
    </lineage>
</organism>
<proteinExistence type="predicted"/>
<dbReference type="InterPro" id="IPR032531">
    <property type="entry name" value="DUF4956"/>
</dbReference>
<accession>A0A9D1DS61</accession>
<dbReference type="Pfam" id="PF16316">
    <property type="entry name" value="DUF4956"/>
    <property type="match status" value="1"/>
</dbReference>
<protein>
    <submittedName>
        <fullName evidence="2">DUF4956 domain-containing protein</fullName>
    </submittedName>
</protein>
<dbReference type="Proteomes" id="UP000886785">
    <property type="component" value="Unassembled WGS sequence"/>
</dbReference>
<dbReference type="AlphaFoldDB" id="A0A9D1DS61"/>
<sequence length="225" mass="25125">MREYLLNLLDQGKSLSVEEICVYIAMAAVLGLVIYLSYWITHAGTIYSRKFNVSLIMLTVLTCTVMLVIGNNVALSLGMVGALSIVRYRTAIKDSRDTAYIFWAIIAGICCGAGDYLIAAIGSAVVFVILLLLGRIRSDTRRLLIIRGARNTERSIEAVVFEFFSGKANLRVKNTTNDWVEFIYELTSRQIDAAAKKGKFITERLYQIENIEYVNLVSQNDEISG</sequence>
<evidence type="ECO:0000313" key="3">
    <source>
        <dbReference type="Proteomes" id="UP000886785"/>
    </source>
</evidence>
<evidence type="ECO:0000256" key="1">
    <source>
        <dbReference type="SAM" id="Phobius"/>
    </source>
</evidence>
<reference evidence="2" key="2">
    <citation type="journal article" date="2021" name="PeerJ">
        <title>Extensive microbial diversity within the chicken gut microbiome revealed by metagenomics and culture.</title>
        <authorList>
            <person name="Gilroy R."/>
            <person name="Ravi A."/>
            <person name="Getino M."/>
            <person name="Pursley I."/>
            <person name="Horton D.L."/>
            <person name="Alikhan N.F."/>
            <person name="Baker D."/>
            <person name="Gharbi K."/>
            <person name="Hall N."/>
            <person name="Watson M."/>
            <person name="Adriaenssens E.M."/>
            <person name="Foster-Nyarko E."/>
            <person name="Jarju S."/>
            <person name="Secka A."/>
            <person name="Antonio M."/>
            <person name="Oren A."/>
            <person name="Chaudhuri R.R."/>
            <person name="La Ragione R."/>
            <person name="Hildebrand F."/>
            <person name="Pallen M.J."/>
        </authorList>
    </citation>
    <scope>NUCLEOTIDE SEQUENCE</scope>
    <source>
        <strain evidence="2">ChiSjej1B19-7085</strain>
    </source>
</reference>